<evidence type="ECO:0000313" key="4">
    <source>
        <dbReference type="Proteomes" id="UP000053815"/>
    </source>
</evidence>
<dbReference type="GO" id="GO:0005543">
    <property type="term" value="F:phospholipid binding"/>
    <property type="evidence" value="ECO:0007669"/>
    <property type="project" value="TreeGrafter"/>
</dbReference>
<organism evidence="3">
    <name type="scientific">Mucor ambiguus</name>
    <dbReference type="NCBI Taxonomy" id="91626"/>
    <lineage>
        <taxon>Eukaryota</taxon>
        <taxon>Fungi</taxon>
        <taxon>Fungi incertae sedis</taxon>
        <taxon>Mucoromycota</taxon>
        <taxon>Mucoromycotina</taxon>
        <taxon>Mucoromycetes</taxon>
        <taxon>Mucorales</taxon>
        <taxon>Mucorineae</taxon>
        <taxon>Mucoraceae</taxon>
        <taxon>Mucor</taxon>
    </lineage>
</organism>
<proteinExistence type="predicted"/>
<dbReference type="EMBL" id="DF836650">
    <property type="protein sequence ID" value="GAN10493.1"/>
    <property type="molecule type" value="Genomic_DNA"/>
</dbReference>
<evidence type="ECO:0000256" key="1">
    <source>
        <dbReference type="SAM" id="MobiDB-lite"/>
    </source>
</evidence>
<feature type="region of interest" description="Disordered" evidence="1">
    <location>
        <begin position="431"/>
        <end position="457"/>
    </location>
</feature>
<protein>
    <submittedName>
        <fullName evidence="3">ENTH-domain-containing protein</fullName>
    </submittedName>
</protein>
<dbReference type="PANTHER" id="PTHR12276">
    <property type="entry name" value="EPSIN/ENT-RELATED"/>
    <property type="match status" value="1"/>
</dbReference>
<dbReference type="GO" id="GO:0006897">
    <property type="term" value="P:endocytosis"/>
    <property type="evidence" value="ECO:0007669"/>
    <property type="project" value="TreeGrafter"/>
</dbReference>
<dbReference type="PROSITE" id="PS50942">
    <property type="entry name" value="ENTH"/>
    <property type="match status" value="1"/>
</dbReference>
<feature type="compositionally biased region" description="Low complexity" evidence="1">
    <location>
        <begin position="509"/>
        <end position="523"/>
    </location>
</feature>
<feature type="region of interest" description="Disordered" evidence="1">
    <location>
        <begin position="473"/>
        <end position="530"/>
    </location>
</feature>
<dbReference type="GO" id="GO:0006895">
    <property type="term" value="P:Golgi to endosome transport"/>
    <property type="evidence" value="ECO:0007669"/>
    <property type="project" value="TreeGrafter"/>
</dbReference>
<gene>
    <name evidence="3" type="ORF">MAM1_0361c10034</name>
</gene>
<feature type="compositionally biased region" description="Low complexity" evidence="1">
    <location>
        <begin position="377"/>
        <end position="396"/>
    </location>
</feature>
<sequence>MNAFSNINLQIPDMWEVRDVINKVKNVVLNYTEMEAKVHDATNNEAWGASSTVMQEIAQATFNYQYFNEIMPTIYKRFTEKEAKQWRQIYKSLVLLEYLVKNGSERVVDDARSHVSMIKMMKNFHYVDEKGKDQGLNVRNRAKELAELLGDVDLIKAERKKAKKNRNKYTGVGSEGGMMFASGGGYSSGGLGSGSSSMGGGSRYEGFGSDSNYSSGGGGTRGFGSDDYNSTSYGNGGYGNSSDFFDDERPGRYDDDDSPSNSSQRRGSKKSDSFSSSPGPRRASNAKSTSSASKPKTAKEMNLFDFDEPAITTTSSTKKANDDDWGDFAEGDDDFDDFQSAPTNTQQQQTASAPPPKTAHTAPKKSNDIFDLLGDDSTFTSSTTSSPVIPQQQQTQPHNLMLSQGISFDSLVTGNSSSAASSPAIQPMHAAAMGGSGRQTPVMQQQQKQPSTDNTAIGGMWSQASISLSLDSLGSKQAPAKPAQGPSMNALKNNSVNAGWNNWASANTSQPQQPQQSSGKQSSAFDDLLF</sequence>
<name>A0A0C9N774_9FUNG</name>
<dbReference type="GO" id="GO:0030276">
    <property type="term" value="F:clathrin binding"/>
    <property type="evidence" value="ECO:0007669"/>
    <property type="project" value="TreeGrafter"/>
</dbReference>
<dbReference type="PANTHER" id="PTHR12276:SF45">
    <property type="entry name" value="CLATHRIN INTERACTOR 1"/>
    <property type="match status" value="1"/>
</dbReference>
<keyword evidence="4" id="KW-1185">Reference proteome</keyword>
<reference evidence="3" key="1">
    <citation type="submission" date="2014-09" db="EMBL/GenBank/DDBJ databases">
        <title>Draft genome sequence of an oleaginous Mucoromycotina fungus Mucor ambiguus NBRC6742.</title>
        <authorList>
            <person name="Takeda I."/>
            <person name="Yamane N."/>
            <person name="Morita T."/>
            <person name="Tamano K."/>
            <person name="Machida M."/>
            <person name="Baker S."/>
            <person name="Koike H."/>
        </authorList>
    </citation>
    <scope>NUCLEOTIDE SEQUENCE</scope>
    <source>
        <strain evidence="3">NBRC 6742</strain>
    </source>
</reference>
<dbReference type="OrthoDB" id="4033880at2759"/>
<dbReference type="InterPro" id="IPR013809">
    <property type="entry name" value="ENTH"/>
</dbReference>
<feature type="domain" description="ENTH" evidence="2">
    <location>
        <begin position="26"/>
        <end position="159"/>
    </location>
</feature>
<dbReference type="Pfam" id="PF01417">
    <property type="entry name" value="ENTH"/>
    <property type="match status" value="1"/>
</dbReference>
<dbReference type="GO" id="GO:0005886">
    <property type="term" value="C:plasma membrane"/>
    <property type="evidence" value="ECO:0007669"/>
    <property type="project" value="TreeGrafter"/>
</dbReference>
<dbReference type="Gene3D" id="1.25.40.90">
    <property type="match status" value="1"/>
</dbReference>
<feature type="compositionally biased region" description="Polar residues" evidence="1">
    <location>
        <begin position="486"/>
        <end position="508"/>
    </location>
</feature>
<dbReference type="FunFam" id="1.25.40.90:FF:000006">
    <property type="entry name" value="Clathrin interactor 1"/>
    <property type="match status" value="1"/>
</dbReference>
<dbReference type="SMART" id="SM00273">
    <property type="entry name" value="ENTH"/>
    <property type="match status" value="1"/>
</dbReference>
<evidence type="ECO:0000313" key="3">
    <source>
        <dbReference type="EMBL" id="GAN10493.1"/>
    </source>
</evidence>
<dbReference type="SUPFAM" id="SSF48464">
    <property type="entry name" value="ENTH/VHS domain"/>
    <property type="match status" value="1"/>
</dbReference>
<dbReference type="CDD" id="cd16992">
    <property type="entry name" value="ENTH_Ent3"/>
    <property type="match status" value="1"/>
</dbReference>
<dbReference type="STRING" id="91626.A0A0C9N774"/>
<dbReference type="InterPro" id="IPR008942">
    <property type="entry name" value="ENTH_VHS"/>
</dbReference>
<dbReference type="Proteomes" id="UP000053815">
    <property type="component" value="Unassembled WGS sequence"/>
</dbReference>
<dbReference type="GO" id="GO:0005768">
    <property type="term" value="C:endosome"/>
    <property type="evidence" value="ECO:0007669"/>
    <property type="project" value="TreeGrafter"/>
</dbReference>
<dbReference type="GO" id="GO:0005829">
    <property type="term" value="C:cytosol"/>
    <property type="evidence" value="ECO:0007669"/>
    <property type="project" value="GOC"/>
</dbReference>
<feature type="compositionally biased region" description="Acidic residues" evidence="1">
    <location>
        <begin position="323"/>
        <end position="337"/>
    </location>
</feature>
<feature type="compositionally biased region" description="Low complexity" evidence="1">
    <location>
        <begin position="273"/>
        <end position="295"/>
    </location>
</feature>
<evidence type="ECO:0000259" key="2">
    <source>
        <dbReference type="PROSITE" id="PS50942"/>
    </source>
</evidence>
<feature type="compositionally biased region" description="Low complexity" evidence="1">
    <location>
        <begin position="341"/>
        <end position="352"/>
    </location>
</feature>
<accession>A0A0C9N774</accession>
<dbReference type="GO" id="GO:0030125">
    <property type="term" value="C:clathrin vesicle coat"/>
    <property type="evidence" value="ECO:0007669"/>
    <property type="project" value="TreeGrafter"/>
</dbReference>
<dbReference type="AlphaFoldDB" id="A0A0C9N774"/>
<feature type="region of interest" description="Disordered" evidence="1">
    <location>
        <begin position="234"/>
        <end position="396"/>
    </location>
</feature>